<dbReference type="RefSeq" id="WP_284280348.1">
    <property type="nucleotide sequence ID" value="NZ_BSOJ01000009.1"/>
</dbReference>
<proteinExistence type="inferred from homology"/>
<comment type="caution">
    <text evidence="9">The sequence shown here is derived from an EMBL/GenBank/DDBJ whole genome shotgun (WGS) entry which is preliminary data.</text>
</comment>
<dbReference type="Gene3D" id="1.20.1440.120">
    <property type="entry name" value="Recombination protein O, C-terminal domain"/>
    <property type="match status" value="1"/>
</dbReference>
<organism evidence="9 10">
    <name type="scientific">Limnobacter litoralis</name>
    <dbReference type="NCBI Taxonomy" id="481366"/>
    <lineage>
        <taxon>Bacteria</taxon>
        <taxon>Pseudomonadati</taxon>
        <taxon>Pseudomonadota</taxon>
        <taxon>Betaproteobacteria</taxon>
        <taxon>Burkholderiales</taxon>
        <taxon>Burkholderiaceae</taxon>
        <taxon>Limnobacter</taxon>
    </lineage>
</organism>
<dbReference type="InterPro" id="IPR003717">
    <property type="entry name" value="RecO"/>
</dbReference>
<keyword evidence="4 7" id="KW-0233">DNA recombination</keyword>
<name>A0ABQ5YR46_9BURK</name>
<dbReference type="Gene3D" id="2.40.50.140">
    <property type="entry name" value="Nucleic acid-binding proteins"/>
    <property type="match status" value="1"/>
</dbReference>
<evidence type="ECO:0000256" key="2">
    <source>
        <dbReference type="ARBA" id="ARBA00021310"/>
    </source>
</evidence>
<evidence type="ECO:0000256" key="7">
    <source>
        <dbReference type="HAMAP-Rule" id="MF_00201"/>
    </source>
</evidence>
<dbReference type="InterPro" id="IPR037278">
    <property type="entry name" value="ARFGAP/RecO"/>
</dbReference>
<evidence type="ECO:0000256" key="4">
    <source>
        <dbReference type="ARBA" id="ARBA00023172"/>
    </source>
</evidence>
<evidence type="ECO:0000256" key="1">
    <source>
        <dbReference type="ARBA" id="ARBA00007452"/>
    </source>
</evidence>
<dbReference type="PANTHER" id="PTHR33991:SF1">
    <property type="entry name" value="DNA REPAIR PROTEIN RECO"/>
    <property type="match status" value="1"/>
</dbReference>
<dbReference type="PANTHER" id="PTHR33991">
    <property type="entry name" value="DNA REPAIR PROTEIN RECO"/>
    <property type="match status" value="1"/>
</dbReference>
<dbReference type="SUPFAM" id="SSF57863">
    <property type="entry name" value="ArfGap/RecO-like zinc finger"/>
    <property type="match status" value="1"/>
</dbReference>
<comment type="similarity">
    <text evidence="1 7">Belongs to the RecO family.</text>
</comment>
<evidence type="ECO:0000313" key="10">
    <source>
        <dbReference type="Proteomes" id="UP001156664"/>
    </source>
</evidence>
<dbReference type="NCBIfam" id="TIGR00613">
    <property type="entry name" value="reco"/>
    <property type="match status" value="1"/>
</dbReference>
<evidence type="ECO:0000313" key="9">
    <source>
        <dbReference type="EMBL" id="GLR25911.1"/>
    </source>
</evidence>
<keyword evidence="10" id="KW-1185">Reference proteome</keyword>
<dbReference type="HAMAP" id="MF_00201">
    <property type="entry name" value="RecO"/>
    <property type="match status" value="1"/>
</dbReference>
<dbReference type="InterPro" id="IPR042242">
    <property type="entry name" value="RecO_C"/>
</dbReference>
<evidence type="ECO:0000256" key="6">
    <source>
        <dbReference type="ARBA" id="ARBA00033409"/>
    </source>
</evidence>
<dbReference type="Pfam" id="PF11967">
    <property type="entry name" value="RecO_N"/>
    <property type="match status" value="1"/>
</dbReference>
<dbReference type="SUPFAM" id="SSF50249">
    <property type="entry name" value="Nucleic acid-binding proteins"/>
    <property type="match status" value="1"/>
</dbReference>
<sequence length="235" mass="26261">MTSRANQDQAFVLHSLPYKETSLVVELFCREAGRLPVMAKGAKRPNSALRPVLVSFQPLLVRFSGKSEVKTLTHAEWLGGAVPPEGKSLFAAYYLNELLMRGLQREDPHAPLFDTYASALRALAQGDDMNVTVRGFELALLQHLGYGLDFERDCTGQLLRAEMQYVWIDQAGWQTRTERSDYGVPGELILELGAQGQMTRSMAASFRPVTRQLLLSHVAPNGLLSRVWMEQLLKA</sequence>
<reference evidence="10" key="1">
    <citation type="journal article" date="2019" name="Int. J. Syst. Evol. Microbiol.">
        <title>The Global Catalogue of Microorganisms (GCM) 10K type strain sequencing project: providing services to taxonomists for standard genome sequencing and annotation.</title>
        <authorList>
            <consortium name="The Broad Institute Genomics Platform"/>
            <consortium name="The Broad Institute Genome Sequencing Center for Infectious Disease"/>
            <person name="Wu L."/>
            <person name="Ma J."/>
        </authorList>
    </citation>
    <scope>NUCLEOTIDE SEQUENCE [LARGE SCALE GENOMIC DNA]</scope>
    <source>
        <strain evidence="10">NBRC 105857</strain>
    </source>
</reference>
<keyword evidence="3 7" id="KW-0227">DNA damage</keyword>
<evidence type="ECO:0000256" key="5">
    <source>
        <dbReference type="ARBA" id="ARBA00023204"/>
    </source>
</evidence>
<evidence type="ECO:0000256" key="3">
    <source>
        <dbReference type="ARBA" id="ARBA00022763"/>
    </source>
</evidence>
<dbReference type="Pfam" id="PF02565">
    <property type="entry name" value="RecO_C"/>
    <property type="match status" value="1"/>
</dbReference>
<keyword evidence="5 7" id="KW-0234">DNA repair</keyword>
<protein>
    <recommendedName>
        <fullName evidence="2 7">DNA repair protein RecO</fullName>
    </recommendedName>
    <alternativeName>
        <fullName evidence="6 7">Recombination protein O</fullName>
    </alternativeName>
</protein>
<gene>
    <name evidence="7 9" type="primary">recO</name>
    <name evidence="9" type="ORF">GCM10007875_09990</name>
</gene>
<dbReference type="InterPro" id="IPR022572">
    <property type="entry name" value="DNA_rep/recomb_RecO_N"/>
</dbReference>
<dbReference type="Proteomes" id="UP001156664">
    <property type="component" value="Unassembled WGS sequence"/>
</dbReference>
<feature type="domain" description="DNA replication/recombination mediator RecO N-terminal" evidence="8">
    <location>
        <begin position="7"/>
        <end position="79"/>
    </location>
</feature>
<dbReference type="EMBL" id="BSOJ01000009">
    <property type="protein sequence ID" value="GLR25911.1"/>
    <property type="molecule type" value="Genomic_DNA"/>
</dbReference>
<comment type="function">
    <text evidence="7">Involved in DNA repair and RecF pathway recombination.</text>
</comment>
<evidence type="ECO:0000259" key="8">
    <source>
        <dbReference type="Pfam" id="PF11967"/>
    </source>
</evidence>
<dbReference type="InterPro" id="IPR012340">
    <property type="entry name" value="NA-bd_OB-fold"/>
</dbReference>
<accession>A0ABQ5YR46</accession>